<feature type="coiled-coil region" evidence="1">
    <location>
        <begin position="66"/>
        <end position="114"/>
    </location>
</feature>
<evidence type="ECO:0000256" key="1">
    <source>
        <dbReference type="SAM" id="Coils"/>
    </source>
</evidence>
<name>A0A329E022_VIBDI</name>
<comment type="caution">
    <text evidence="2">The sequence shown here is derived from an EMBL/GenBank/DDBJ whole genome shotgun (WGS) entry which is preliminary data.</text>
</comment>
<dbReference type="EMBL" id="QLTR01000041">
    <property type="protein sequence ID" value="RAS56978.1"/>
    <property type="molecule type" value="Genomic_DNA"/>
</dbReference>
<evidence type="ECO:0000313" key="2">
    <source>
        <dbReference type="EMBL" id="RAS56978.1"/>
    </source>
</evidence>
<gene>
    <name evidence="2" type="ORF">DET48_1416</name>
</gene>
<proteinExistence type="predicted"/>
<organism evidence="2 3">
    <name type="scientific">Vibrio diazotrophicus</name>
    <dbReference type="NCBI Taxonomy" id="685"/>
    <lineage>
        <taxon>Bacteria</taxon>
        <taxon>Pseudomonadati</taxon>
        <taxon>Pseudomonadota</taxon>
        <taxon>Gammaproteobacteria</taxon>
        <taxon>Vibrionales</taxon>
        <taxon>Vibrionaceae</taxon>
        <taxon>Vibrio</taxon>
    </lineage>
</organism>
<reference evidence="2 3" key="1">
    <citation type="submission" date="2018-06" db="EMBL/GenBank/DDBJ databases">
        <title>Freshwater and sediment microbial communities from various areas in North America, analyzing microbe dynamics in response to fracking.</title>
        <authorList>
            <person name="Lamendella R."/>
        </authorList>
    </citation>
    <scope>NUCLEOTIDE SEQUENCE [LARGE SCALE GENOMIC DNA]</scope>
    <source>
        <strain evidence="2 3">99A</strain>
    </source>
</reference>
<dbReference type="RefSeq" id="WP_112404700.1">
    <property type="nucleotide sequence ID" value="NZ_QLTR01000041.1"/>
</dbReference>
<dbReference type="AlphaFoldDB" id="A0A329E022"/>
<dbReference type="Proteomes" id="UP000248729">
    <property type="component" value="Unassembled WGS sequence"/>
</dbReference>
<sequence>MSEPKEKTTHKAVRLAIIRIEKGRPKVVSEKRKMSVAAVAEEAGVSRALIHRDCPDLLERIKGGVNKGVRQQRDAKQTELNEYKERNRELRAEVTELKAMLAKVQSQNATLIRKNMALNNVQTKNSNVTQLIYGN</sequence>
<protein>
    <submittedName>
        <fullName evidence="2">Uncharacterized protein</fullName>
    </submittedName>
</protein>
<keyword evidence="1" id="KW-0175">Coiled coil</keyword>
<accession>A0A329E022</accession>
<evidence type="ECO:0000313" key="3">
    <source>
        <dbReference type="Proteomes" id="UP000248729"/>
    </source>
</evidence>